<proteinExistence type="predicted"/>
<organism evidence="1 2">
    <name type="scientific">Scortum barcoo</name>
    <name type="common">barcoo grunter</name>
    <dbReference type="NCBI Taxonomy" id="214431"/>
    <lineage>
        <taxon>Eukaryota</taxon>
        <taxon>Metazoa</taxon>
        <taxon>Chordata</taxon>
        <taxon>Craniata</taxon>
        <taxon>Vertebrata</taxon>
        <taxon>Euteleostomi</taxon>
        <taxon>Actinopterygii</taxon>
        <taxon>Neopterygii</taxon>
        <taxon>Teleostei</taxon>
        <taxon>Neoteleostei</taxon>
        <taxon>Acanthomorphata</taxon>
        <taxon>Eupercaria</taxon>
        <taxon>Centrarchiformes</taxon>
        <taxon>Terapontoidei</taxon>
        <taxon>Terapontidae</taxon>
        <taxon>Scortum</taxon>
    </lineage>
</organism>
<dbReference type="EMBL" id="CM041542">
    <property type="protein sequence ID" value="KAI3365718.1"/>
    <property type="molecule type" value="Genomic_DNA"/>
</dbReference>
<dbReference type="Proteomes" id="UP000831701">
    <property type="component" value="Chromosome 12"/>
</dbReference>
<comment type="caution">
    <text evidence="1">The sequence shown here is derived from an EMBL/GenBank/DDBJ whole genome shotgun (WGS) entry which is preliminary data.</text>
</comment>
<accession>A0ACB8WD16</accession>
<gene>
    <name evidence="1" type="ORF">L3Q82_010159</name>
</gene>
<evidence type="ECO:0000313" key="1">
    <source>
        <dbReference type="EMBL" id="KAI3365718.1"/>
    </source>
</evidence>
<evidence type="ECO:0000313" key="2">
    <source>
        <dbReference type="Proteomes" id="UP000831701"/>
    </source>
</evidence>
<reference evidence="1" key="1">
    <citation type="submission" date="2022-04" db="EMBL/GenBank/DDBJ databases">
        <title>Jade perch genome.</title>
        <authorList>
            <person name="Chao B."/>
        </authorList>
    </citation>
    <scope>NUCLEOTIDE SEQUENCE</scope>
    <source>
        <strain evidence="1">CB-2022</strain>
    </source>
</reference>
<protein>
    <submittedName>
        <fullName evidence="1">Uncharacterized protein</fullName>
    </submittedName>
</protein>
<sequence>MAPQVTDRPRGLALTPSPASTVILYLLLPVLILGFVESQIANVTKGDFGKRNETFRESSDNSTLKPANVSGLHVNKSWIEDELQKNDTSGVITEDEENFQERENELAARLCHRDVLVKYSDAFCGEKFHLEMTLISRDKWCVLENIIRPYNDMTLCLEKLSNMVGCYYPNRDVQDVFLHVHSFYFQNCSQEAKLVDDAPQGLVIALTLIPVSIIPILVYLVVWKNCAVLSFVSTEVRALCLCLSDNTESDSRPEWKNLLFDYQNISDSYLALTKVNNDLRRDNEILKEHSAWLHEQAELLNRTSAKLMSVNLALSFESTELMEQIVNLTSTNLQLTQEHERLVQQSSEQEEKKMNMSETIKHLVESNALQEEEGQRLSEVNDFLRDELLQVREKNQELLKINDKFQEEVKNLSKKIEALLNDHDEASRHNVQLQERLMELQEQNQILNTTLEDERQEAAEREETRRDKMDQMMMDFNSTKEAYRSLHLYCPVVNHKTKERLCTKCPDGWRLFENKCYYFSSRTLTWSSSRAWCQTQGGDLLIINTEPEQSFIFESSLALQQDGTRLWIGMTDAQQEGDWLWVDGSPVTSDNQYWLSRPGLGTEPDDWRLDDPLGEDCGHIDTHENALKSWMDGSCKLSYRWICEKNL</sequence>
<name>A0ACB8WD16_9TELE</name>
<keyword evidence="2" id="KW-1185">Reference proteome</keyword>